<comment type="caution">
    <text evidence="2">The sequence shown here is derived from an EMBL/GenBank/DDBJ whole genome shotgun (WGS) entry which is preliminary data.</text>
</comment>
<evidence type="ECO:0000313" key="2">
    <source>
        <dbReference type="EMBL" id="MDN5200242.1"/>
    </source>
</evidence>
<organism evidence="2 3">
    <name type="scientific">Splendidivirga corallicola</name>
    <dbReference type="NCBI Taxonomy" id="3051826"/>
    <lineage>
        <taxon>Bacteria</taxon>
        <taxon>Pseudomonadati</taxon>
        <taxon>Bacteroidota</taxon>
        <taxon>Cytophagia</taxon>
        <taxon>Cytophagales</taxon>
        <taxon>Splendidivirgaceae</taxon>
        <taxon>Splendidivirga</taxon>
    </lineage>
</organism>
<accession>A0ABT8KHP0</accession>
<gene>
    <name evidence="2" type="ORF">QQ008_02695</name>
</gene>
<dbReference type="RefSeq" id="WP_346750268.1">
    <property type="nucleotide sequence ID" value="NZ_JAUJEA010000001.1"/>
</dbReference>
<dbReference type="InterPro" id="IPR024072">
    <property type="entry name" value="DHFR-like_dom_sf"/>
</dbReference>
<dbReference type="Proteomes" id="UP001172082">
    <property type="component" value="Unassembled WGS sequence"/>
</dbReference>
<reference evidence="2" key="1">
    <citation type="submission" date="2023-06" db="EMBL/GenBank/DDBJ databases">
        <title>Genomic of Parafulvivirga corallium.</title>
        <authorList>
            <person name="Wang G."/>
        </authorList>
    </citation>
    <scope>NUCLEOTIDE SEQUENCE</scope>
    <source>
        <strain evidence="2">BMA10</strain>
    </source>
</reference>
<dbReference type="PANTHER" id="PTHR38011">
    <property type="entry name" value="DIHYDROFOLATE REDUCTASE FAMILY PROTEIN (AFU_ORTHOLOGUE AFUA_8G06820)"/>
    <property type="match status" value="1"/>
</dbReference>
<feature type="domain" description="Bacterial bifunctional deaminase-reductase C-terminal" evidence="1">
    <location>
        <begin position="4"/>
        <end position="170"/>
    </location>
</feature>
<dbReference type="EMBL" id="JAUJEA010000001">
    <property type="protein sequence ID" value="MDN5200242.1"/>
    <property type="molecule type" value="Genomic_DNA"/>
</dbReference>
<dbReference type="Gene3D" id="3.40.430.10">
    <property type="entry name" value="Dihydrofolate Reductase, subunit A"/>
    <property type="match status" value="1"/>
</dbReference>
<dbReference type="InterPro" id="IPR050765">
    <property type="entry name" value="Riboflavin_Biosynth_HTPR"/>
</dbReference>
<name>A0ABT8KHP0_9BACT</name>
<dbReference type="PANTHER" id="PTHR38011:SF11">
    <property type="entry name" value="2,5-DIAMINO-6-RIBOSYLAMINO-4(3H)-PYRIMIDINONE 5'-PHOSPHATE REDUCTASE"/>
    <property type="match status" value="1"/>
</dbReference>
<dbReference type="SUPFAM" id="SSF53597">
    <property type="entry name" value="Dihydrofolate reductase-like"/>
    <property type="match status" value="1"/>
</dbReference>
<sequence length="177" mass="20431">MNGRKLIVYISMSLDGYLARKNDDISWLSMVEKKGEDYGYNDFTASIDTYIVGRATYDYIIKLIDHFPQAKKFDCYVITRKDRKPEDGVKFYNGDLEALINNLKKKEGKNIYCDGGGEIVRLLMEKRLIDEFIISIIPIVLGDGKRLFKGGVPEDKLELLNSKQYDTGLVQLHYKRK</sequence>
<dbReference type="InterPro" id="IPR002734">
    <property type="entry name" value="RibDG_C"/>
</dbReference>
<proteinExistence type="predicted"/>
<dbReference type="Pfam" id="PF01872">
    <property type="entry name" value="RibD_C"/>
    <property type="match status" value="1"/>
</dbReference>
<evidence type="ECO:0000313" key="3">
    <source>
        <dbReference type="Proteomes" id="UP001172082"/>
    </source>
</evidence>
<protein>
    <submittedName>
        <fullName evidence="2">Dihydrofolate reductase family protein</fullName>
    </submittedName>
</protein>
<evidence type="ECO:0000259" key="1">
    <source>
        <dbReference type="Pfam" id="PF01872"/>
    </source>
</evidence>
<keyword evidence="3" id="KW-1185">Reference proteome</keyword>